<dbReference type="Gene3D" id="1.20.1260.10">
    <property type="match status" value="1"/>
</dbReference>
<accession>A0ABU7W0K0</accession>
<evidence type="ECO:0000313" key="2">
    <source>
        <dbReference type="Proteomes" id="UP001306950"/>
    </source>
</evidence>
<organism evidence="1 2">
    <name type="scientific">Paenibacillus haidiansis</name>
    <dbReference type="NCBI Taxonomy" id="1574488"/>
    <lineage>
        <taxon>Bacteria</taxon>
        <taxon>Bacillati</taxon>
        <taxon>Bacillota</taxon>
        <taxon>Bacilli</taxon>
        <taxon>Bacillales</taxon>
        <taxon>Paenibacillaceae</taxon>
        <taxon>Paenibacillus</taxon>
    </lineage>
</organism>
<dbReference type="RefSeq" id="WP_331848880.1">
    <property type="nucleotide sequence ID" value="NZ_JAZHPZ010000017.1"/>
</dbReference>
<keyword evidence="2" id="KW-1185">Reference proteome</keyword>
<protein>
    <submittedName>
        <fullName evidence="1">DUF3231 family protein</fullName>
    </submittedName>
</protein>
<proteinExistence type="predicted"/>
<reference evidence="1 2" key="1">
    <citation type="submission" date="2024-02" db="EMBL/GenBank/DDBJ databases">
        <title>A nitrogen-fixing paenibacillus bacterium.</title>
        <authorList>
            <person name="Zhang W.L."/>
            <person name="Chen S.F."/>
        </authorList>
    </citation>
    <scope>NUCLEOTIDE SEQUENCE [LARGE SCALE GENOMIC DNA]</scope>
    <source>
        <strain evidence="1 2">M1</strain>
    </source>
</reference>
<name>A0ABU7W0K0_9BACL</name>
<dbReference type="InterPro" id="IPR021617">
    <property type="entry name" value="DUF3231"/>
</dbReference>
<dbReference type="EMBL" id="JAZHPZ010000017">
    <property type="protein sequence ID" value="MEF2968684.1"/>
    <property type="molecule type" value="Genomic_DNA"/>
</dbReference>
<dbReference type="InterPro" id="IPR012347">
    <property type="entry name" value="Ferritin-like"/>
</dbReference>
<gene>
    <name evidence="1" type="ORF">V3851_23050</name>
</gene>
<dbReference type="Proteomes" id="UP001306950">
    <property type="component" value="Unassembled WGS sequence"/>
</dbReference>
<dbReference type="Pfam" id="PF11553">
    <property type="entry name" value="DUF3231"/>
    <property type="match status" value="1"/>
</dbReference>
<sequence length="190" mass="21059">MRPPYISTSDHIDFVKNQNFLSGGFFGFGDKRPLLSIEIAQLFANIQTNALGRALLMAFSQVVKSEEIRQYLLEGKDISSKHIKIFTDLYSDEDIPVPMSWDTDILNSTEAPFSDKLILFHVSLLVAAGTANYAVSAAASPRKDLAMTYVRLAAEIATYTESGAKLMIANGWLEEPPQAPDRKELSKGKR</sequence>
<comment type="caution">
    <text evidence="1">The sequence shown here is derived from an EMBL/GenBank/DDBJ whole genome shotgun (WGS) entry which is preliminary data.</text>
</comment>
<evidence type="ECO:0000313" key="1">
    <source>
        <dbReference type="EMBL" id="MEF2968684.1"/>
    </source>
</evidence>